<dbReference type="EMBL" id="JALD01000005">
    <property type="protein sequence ID" value="EUD12722.1"/>
    <property type="molecule type" value="Genomic_DNA"/>
</dbReference>
<organism evidence="4 5">
    <name type="scientific">Providencia alcalifaciens 205/92</name>
    <dbReference type="NCBI Taxonomy" id="1256988"/>
    <lineage>
        <taxon>Bacteria</taxon>
        <taxon>Pseudomonadati</taxon>
        <taxon>Pseudomonadota</taxon>
        <taxon>Gammaproteobacteria</taxon>
        <taxon>Enterobacterales</taxon>
        <taxon>Morganellaceae</taxon>
        <taxon>Providencia</taxon>
    </lineage>
</organism>
<name>A0AAV3MAA9_9GAMM</name>
<keyword evidence="2" id="KW-0812">Transmembrane</keyword>
<feature type="coiled-coil region" evidence="1">
    <location>
        <begin position="233"/>
        <end position="267"/>
    </location>
</feature>
<keyword evidence="2" id="KW-1133">Transmembrane helix</keyword>
<evidence type="ECO:0000256" key="1">
    <source>
        <dbReference type="SAM" id="Coils"/>
    </source>
</evidence>
<feature type="coiled-coil region" evidence="1">
    <location>
        <begin position="90"/>
        <end position="124"/>
    </location>
</feature>
<feature type="domain" description="AprE-like beta-barrel" evidence="3">
    <location>
        <begin position="311"/>
        <end position="393"/>
    </location>
</feature>
<gene>
    <name evidence="4" type="ORF">HMPREF1563_2384</name>
</gene>
<dbReference type="AlphaFoldDB" id="A0AAV3MAA9"/>
<dbReference type="InterPro" id="IPR058982">
    <property type="entry name" value="Beta-barrel_AprE"/>
</dbReference>
<evidence type="ECO:0000313" key="4">
    <source>
        <dbReference type="EMBL" id="EUD12722.1"/>
    </source>
</evidence>
<sequence length="416" mass="47453">MKIHLNYLKKIPKKIKIVFTLTIIFWGYIFLAEIDVSSPGDGVISGLSNKLEIISPASGFINQFKIKTGDHIEKNQILFSYTNLDVFHQEKTLSNLVNFANERIDDLEENKKLLNGLINGLINNEDEFQSTAKNDRSKTLSAYKELSEHMLLIMETNNLQAQYLAQNKELTELQNQIKILKRKEVLLNNARAPELEKLNNNTEVSRTLALINSGELTAQKLIREISLLEKKHKTRLISEIQENEEQLNRLKKEKLENSGQIELLRNKIRANSVVSPTDGIILSIEKELEQGSYVEASNLVMVIKKQQDTRVIDAKVYAKYRPFIAVELPVKIVVNSPGFKKIIHGKVSKISADSFSDKDRMTQERFYSVQITPNQDSVIEPEHDGLPVMIYISSKKISVLNYLTALIGDNISFNVW</sequence>
<feature type="transmembrane region" description="Helical" evidence="2">
    <location>
        <begin position="15"/>
        <end position="31"/>
    </location>
</feature>
<dbReference type="Proteomes" id="UP000022311">
    <property type="component" value="Unassembled WGS sequence"/>
</dbReference>
<dbReference type="Pfam" id="PF26002">
    <property type="entry name" value="Beta-barrel_AprE"/>
    <property type="match status" value="1"/>
</dbReference>
<dbReference type="InterPro" id="IPR050739">
    <property type="entry name" value="MFP"/>
</dbReference>
<evidence type="ECO:0000259" key="3">
    <source>
        <dbReference type="Pfam" id="PF26002"/>
    </source>
</evidence>
<reference evidence="4 5" key="1">
    <citation type="submission" date="2014-01" db="EMBL/GenBank/DDBJ databases">
        <authorList>
            <person name="Durkin A.S."/>
            <person name="McCorrison J."/>
            <person name="Torralba M."/>
            <person name="Gillis M."/>
            <person name="Haft D.H."/>
            <person name="Methe B."/>
            <person name="Sutton G."/>
            <person name="Nelson K.E."/>
        </authorList>
    </citation>
    <scope>NUCLEOTIDE SEQUENCE [LARGE SCALE GENOMIC DNA]</scope>
    <source>
        <strain evidence="4 5">205/92</strain>
    </source>
</reference>
<accession>A0AAV3MAA9</accession>
<protein>
    <submittedName>
        <fullName evidence="4">HlyD family secretion protein</fullName>
    </submittedName>
</protein>
<dbReference type="PANTHER" id="PTHR30386:SF17">
    <property type="entry name" value="ALKALINE PROTEASE SECRETION PROTEIN APRE"/>
    <property type="match status" value="1"/>
</dbReference>
<dbReference type="RefSeq" id="WP_036959855.1">
    <property type="nucleotide sequence ID" value="NZ_JALD01000005.1"/>
</dbReference>
<evidence type="ECO:0000313" key="5">
    <source>
        <dbReference type="Proteomes" id="UP000022311"/>
    </source>
</evidence>
<feature type="coiled-coil region" evidence="1">
    <location>
        <begin position="156"/>
        <end position="190"/>
    </location>
</feature>
<keyword evidence="1" id="KW-0175">Coiled coil</keyword>
<keyword evidence="2" id="KW-0472">Membrane</keyword>
<evidence type="ECO:0000256" key="2">
    <source>
        <dbReference type="SAM" id="Phobius"/>
    </source>
</evidence>
<comment type="caution">
    <text evidence="4">The sequence shown here is derived from an EMBL/GenBank/DDBJ whole genome shotgun (WGS) entry which is preliminary data.</text>
</comment>
<dbReference type="PANTHER" id="PTHR30386">
    <property type="entry name" value="MEMBRANE FUSION SUBUNIT OF EMRAB-TOLC MULTIDRUG EFFLUX PUMP"/>
    <property type="match status" value="1"/>
</dbReference>
<proteinExistence type="predicted"/>